<dbReference type="InterPro" id="IPR050428">
    <property type="entry name" value="TCS_sensor_his_kinase"/>
</dbReference>
<evidence type="ECO:0000313" key="10">
    <source>
        <dbReference type="EMBL" id="SEH74641.1"/>
    </source>
</evidence>
<dbReference type="SMART" id="SM00388">
    <property type="entry name" value="HisKA"/>
    <property type="match status" value="1"/>
</dbReference>
<reference evidence="10 11" key="1">
    <citation type="submission" date="2016-10" db="EMBL/GenBank/DDBJ databases">
        <authorList>
            <person name="de Groot N.N."/>
        </authorList>
    </citation>
    <scope>NUCLEOTIDE SEQUENCE [LARGE SCALE GENOMIC DNA]</scope>
    <source>
        <strain evidence="10 11">CGMCC 1.10825</strain>
    </source>
</reference>
<dbReference type="PANTHER" id="PTHR45436:SF5">
    <property type="entry name" value="SENSOR HISTIDINE KINASE TRCS"/>
    <property type="match status" value="1"/>
</dbReference>
<dbReference type="PROSITE" id="PS50109">
    <property type="entry name" value="HIS_KIN"/>
    <property type="match status" value="1"/>
</dbReference>
<dbReference type="EC" id="2.7.13.3" evidence="2"/>
<keyword evidence="8" id="KW-0472">Membrane</keyword>
<dbReference type="InterPro" id="IPR003594">
    <property type="entry name" value="HATPase_dom"/>
</dbReference>
<dbReference type="PANTHER" id="PTHR45436">
    <property type="entry name" value="SENSOR HISTIDINE KINASE YKOH"/>
    <property type="match status" value="1"/>
</dbReference>
<proteinExistence type="predicted"/>
<evidence type="ECO:0000259" key="9">
    <source>
        <dbReference type="PROSITE" id="PS50109"/>
    </source>
</evidence>
<evidence type="ECO:0000313" key="11">
    <source>
        <dbReference type="Proteomes" id="UP000199634"/>
    </source>
</evidence>
<keyword evidence="11" id="KW-1185">Reference proteome</keyword>
<dbReference type="SUPFAM" id="SSF47384">
    <property type="entry name" value="Homodimeric domain of signal transducing histidine kinase"/>
    <property type="match status" value="1"/>
</dbReference>
<keyword evidence="5 8" id="KW-0812">Transmembrane</keyword>
<dbReference type="SUPFAM" id="SSF55874">
    <property type="entry name" value="ATPase domain of HSP90 chaperone/DNA topoisomerase II/histidine kinase"/>
    <property type="match status" value="1"/>
</dbReference>
<dbReference type="Gene3D" id="3.30.565.10">
    <property type="entry name" value="Histidine kinase-like ATPase, C-terminal domain"/>
    <property type="match status" value="1"/>
</dbReference>
<sequence>MKVSLKNYSFRYLVPLLFVVMGIWAFLFYKTIVDEVYDNIDDGLKNQKIEIIREAYVDPNITKVNEFGVNQFRILKVSDDDYDESNHLTTEMVFMPYDGENEPYRVLRTGFHGVDKEKYILEIRTSMMEEDDMIFNLSISLIVLYVLILLSALVIHQVVIRKALKPFYAILDQIKQYRLGKNTQIQSVKSNVIEFASLEEEVIEMIDRNEEMYQQQKLFIENASHELQTPLAVTINELDLVLENTDMPEKEYLKITAAKDALWRMVHLNKSLLMLSRIDNHQYKMTDKVNFTEVLQNELETLSSIIEEKQLYVQCEKKGDFIVKFHPEMARVLLSNLLRNAIKHNNEEKKLLILIDTIELKIANSGSHIPLNPKLIYERFYKQGTAKNSNGLGLSIVKSIVEKQNAIALSYSFLNNLHEFKITKK</sequence>
<dbReference type="SMART" id="SM00387">
    <property type="entry name" value="HATPase_c"/>
    <property type="match status" value="1"/>
</dbReference>
<feature type="domain" description="Histidine kinase" evidence="9">
    <location>
        <begin position="222"/>
        <end position="425"/>
    </location>
</feature>
<evidence type="ECO:0000256" key="1">
    <source>
        <dbReference type="ARBA" id="ARBA00000085"/>
    </source>
</evidence>
<keyword evidence="3" id="KW-0597">Phosphoprotein</keyword>
<dbReference type="InterPro" id="IPR036097">
    <property type="entry name" value="HisK_dim/P_sf"/>
</dbReference>
<gene>
    <name evidence="10" type="ORF">SAMN02927937_01181</name>
</gene>
<name>A0A1H6KMI5_9FLAO</name>
<evidence type="ECO:0000256" key="5">
    <source>
        <dbReference type="ARBA" id="ARBA00022692"/>
    </source>
</evidence>
<dbReference type="GO" id="GO:0005886">
    <property type="term" value="C:plasma membrane"/>
    <property type="evidence" value="ECO:0007669"/>
    <property type="project" value="TreeGrafter"/>
</dbReference>
<evidence type="ECO:0000256" key="6">
    <source>
        <dbReference type="ARBA" id="ARBA00022777"/>
    </source>
</evidence>
<dbReference type="InterPro" id="IPR003661">
    <property type="entry name" value="HisK_dim/P_dom"/>
</dbReference>
<evidence type="ECO:0000256" key="2">
    <source>
        <dbReference type="ARBA" id="ARBA00012438"/>
    </source>
</evidence>
<dbReference type="STRING" id="1159016.SAMN02927937_01181"/>
<dbReference type="RefSeq" id="WP_091097337.1">
    <property type="nucleotide sequence ID" value="NZ_FNXE01000013.1"/>
</dbReference>
<comment type="catalytic activity">
    <reaction evidence="1">
        <text>ATP + protein L-histidine = ADP + protein N-phospho-L-histidine.</text>
        <dbReference type="EC" id="2.7.13.3"/>
    </reaction>
</comment>
<dbReference type="Proteomes" id="UP000199634">
    <property type="component" value="Unassembled WGS sequence"/>
</dbReference>
<dbReference type="Gene3D" id="1.10.287.130">
    <property type="match status" value="1"/>
</dbReference>
<evidence type="ECO:0000256" key="3">
    <source>
        <dbReference type="ARBA" id="ARBA00022553"/>
    </source>
</evidence>
<protein>
    <recommendedName>
        <fullName evidence="2">histidine kinase</fullName>
        <ecNumber evidence="2">2.7.13.3</ecNumber>
    </recommendedName>
</protein>
<evidence type="ECO:0000256" key="7">
    <source>
        <dbReference type="ARBA" id="ARBA00022989"/>
    </source>
</evidence>
<dbReference type="Pfam" id="PF02518">
    <property type="entry name" value="HATPase_c"/>
    <property type="match status" value="1"/>
</dbReference>
<feature type="transmembrane region" description="Helical" evidence="8">
    <location>
        <begin position="134"/>
        <end position="155"/>
    </location>
</feature>
<accession>A0A1H6KMI5</accession>
<dbReference type="Pfam" id="PF00512">
    <property type="entry name" value="HisKA"/>
    <property type="match status" value="1"/>
</dbReference>
<keyword evidence="4" id="KW-0808">Transferase</keyword>
<dbReference type="InterPro" id="IPR005467">
    <property type="entry name" value="His_kinase_dom"/>
</dbReference>
<dbReference type="CDD" id="cd00082">
    <property type="entry name" value="HisKA"/>
    <property type="match status" value="1"/>
</dbReference>
<dbReference type="AlphaFoldDB" id="A0A1H6KMI5"/>
<keyword evidence="6 10" id="KW-0418">Kinase</keyword>
<organism evidence="10 11">
    <name type="scientific">Paenimyroides marinum</name>
    <dbReference type="NCBI Taxonomy" id="1159016"/>
    <lineage>
        <taxon>Bacteria</taxon>
        <taxon>Pseudomonadati</taxon>
        <taxon>Bacteroidota</taxon>
        <taxon>Flavobacteriia</taxon>
        <taxon>Flavobacteriales</taxon>
        <taxon>Flavobacteriaceae</taxon>
        <taxon>Paenimyroides</taxon>
    </lineage>
</organism>
<dbReference type="InterPro" id="IPR036890">
    <property type="entry name" value="HATPase_C_sf"/>
</dbReference>
<dbReference type="OrthoDB" id="1522504at2"/>
<keyword evidence="7 8" id="KW-1133">Transmembrane helix</keyword>
<dbReference type="EMBL" id="FNXE01000013">
    <property type="protein sequence ID" value="SEH74641.1"/>
    <property type="molecule type" value="Genomic_DNA"/>
</dbReference>
<evidence type="ECO:0000256" key="4">
    <source>
        <dbReference type="ARBA" id="ARBA00022679"/>
    </source>
</evidence>
<dbReference type="GO" id="GO:0000155">
    <property type="term" value="F:phosphorelay sensor kinase activity"/>
    <property type="evidence" value="ECO:0007669"/>
    <property type="project" value="InterPro"/>
</dbReference>
<feature type="transmembrane region" description="Helical" evidence="8">
    <location>
        <begin position="12"/>
        <end position="29"/>
    </location>
</feature>
<evidence type="ECO:0000256" key="8">
    <source>
        <dbReference type="SAM" id="Phobius"/>
    </source>
</evidence>